<dbReference type="SUPFAM" id="SSF46785">
    <property type="entry name" value="Winged helix' DNA-binding domain"/>
    <property type="match status" value="2"/>
</dbReference>
<dbReference type="Gene3D" id="1.10.10.10">
    <property type="entry name" value="Winged helix-like DNA-binding domain superfamily/Winged helix DNA-binding domain"/>
    <property type="match status" value="2"/>
</dbReference>
<organism evidence="2 3">
    <name type="scientific">Methanolobus vulcani</name>
    <dbReference type="NCBI Taxonomy" id="38026"/>
    <lineage>
        <taxon>Archaea</taxon>
        <taxon>Methanobacteriati</taxon>
        <taxon>Methanobacteriota</taxon>
        <taxon>Stenosarchaea group</taxon>
        <taxon>Methanomicrobia</taxon>
        <taxon>Methanosarcinales</taxon>
        <taxon>Methanosarcinaceae</taxon>
        <taxon>Methanolobus</taxon>
    </lineage>
</organism>
<reference evidence="2 3" key="1">
    <citation type="submission" date="2016-10" db="EMBL/GenBank/DDBJ databases">
        <authorList>
            <person name="Varghese N."/>
            <person name="Submissions S."/>
        </authorList>
    </citation>
    <scope>NUCLEOTIDE SEQUENCE [LARGE SCALE GENOMIC DNA]</scope>
    <source>
        <strain evidence="2 3">PL 12/M</strain>
    </source>
</reference>
<dbReference type="PANTHER" id="PTHR36216:SF1">
    <property type="entry name" value="HTH ARSR-TYPE DOMAIN-CONTAINING PROTEIN"/>
    <property type="match status" value="1"/>
</dbReference>
<sequence>MRIGSLVRAGLILIIIFGTIVTVCTLNGDDGYRVKKSPFFYLYHPSALLHPFGGGDEHEYIVTPGHLPLEEGDVVDDSGPDKQITFWELPLWIQLSVISGAVFSTVTLLKCLPLLLGKILTGGTNPKMQEIASYIAENPGCMESEISEDLDLKRGTLRYYLSKLSSDNRIQTFKKGKLKGLFHITYSKTEDAKLLHLHRKNKNRRKIIEIISERPGITGQELSSTLNIDKSTVHWHIKALHEDDLIEFKKDGRYKKYYPQASLLFDENY</sequence>
<dbReference type="InterPro" id="IPR036388">
    <property type="entry name" value="WH-like_DNA-bd_sf"/>
</dbReference>
<dbReference type="OrthoDB" id="28610at2157"/>
<evidence type="ECO:0000256" key="1">
    <source>
        <dbReference type="SAM" id="Phobius"/>
    </source>
</evidence>
<keyword evidence="1" id="KW-0472">Membrane</keyword>
<keyword evidence="1" id="KW-0812">Transmembrane</keyword>
<proteinExistence type="predicted"/>
<dbReference type="InterPro" id="IPR011991">
    <property type="entry name" value="ArsR-like_HTH"/>
</dbReference>
<protein>
    <submittedName>
        <fullName evidence="2">Predicted transcriptional regulator, containsd two HTH domains</fullName>
    </submittedName>
</protein>
<accession>A0A7Z7FF56</accession>
<gene>
    <name evidence="2" type="ORF">SAMN04488589_2450</name>
</gene>
<keyword evidence="3" id="KW-1185">Reference proteome</keyword>
<evidence type="ECO:0000313" key="3">
    <source>
        <dbReference type="Proteomes" id="UP000199259"/>
    </source>
</evidence>
<name>A0A7Z7FF56_9EURY</name>
<dbReference type="EMBL" id="FNCA01000009">
    <property type="protein sequence ID" value="SDG21901.1"/>
    <property type="molecule type" value="Genomic_DNA"/>
</dbReference>
<feature type="transmembrane region" description="Helical" evidence="1">
    <location>
        <begin position="7"/>
        <end position="28"/>
    </location>
</feature>
<dbReference type="AlphaFoldDB" id="A0A7Z7FF56"/>
<dbReference type="RefSeq" id="WP_023845197.1">
    <property type="nucleotide sequence ID" value="NZ_FNCA01000009.1"/>
</dbReference>
<evidence type="ECO:0000313" key="2">
    <source>
        <dbReference type="EMBL" id="SDG21901.1"/>
    </source>
</evidence>
<dbReference type="Pfam" id="PF13412">
    <property type="entry name" value="HTH_24"/>
    <property type="match status" value="1"/>
</dbReference>
<dbReference type="InterPro" id="IPR036390">
    <property type="entry name" value="WH_DNA-bd_sf"/>
</dbReference>
<comment type="caution">
    <text evidence="2">The sequence shown here is derived from an EMBL/GenBank/DDBJ whole genome shotgun (WGS) entry which is preliminary data.</text>
</comment>
<dbReference type="GeneID" id="96958041"/>
<dbReference type="PANTHER" id="PTHR36216">
    <property type="entry name" value="TRANSCRIPTIONAL REGULATOR, TRMB"/>
    <property type="match status" value="1"/>
</dbReference>
<keyword evidence="1" id="KW-1133">Transmembrane helix</keyword>
<dbReference type="CDD" id="cd00090">
    <property type="entry name" value="HTH_ARSR"/>
    <property type="match status" value="1"/>
</dbReference>
<dbReference type="Proteomes" id="UP000199259">
    <property type="component" value="Unassembled WGS sequence"/>
</dbReference>